<feature type="transmembrane region" description="Helical" evidence="7">
    <location>
        <begin position="399"/>
        <end position="420"/>
    </location>
</feature>
<evidence type="ECO:0000313" key="9">
    <source>
        <dbReference type="EMBL" id="CAH0043667.1"/>
    </source>
</evidence>
<dbReference type="AlphaFoldDB" id="A0A9N9YXE6"/>
<feature type="domain" description="Major facilitator superfamily (MFS) profile" evidence="8">
    <location>
        <begin position="36"/>
        <end position="456"/>
    </location>
</feature>
<evidence type="ECO:0000256" key="2">
    <source>
        <dbReference type="ARBA" id="ARBA00022448"/>
    </source>
</evidence>
<dbReference type="Proteomes" id="UP000775872">
    <property type="component" value="Unassembled WGS sequence"/>
</dbReference>
<evidence type="ECO:0000256" key="4">
    <source>
        <dbReference type="ARBA" id="ARBA00022989"/>
    </source>
</evidence>
<dbReference type="InterPro" id="IPR020846">
    <property type="entry name" value="MFS_dom"/>
</dbReference>
<comment type="similarity">
    <text evidence="6">Belongs to the major facilitator superfamily. Allantoate permease family.</text>
</comment>
<evidence type="ECO:0000256" key="3">
    <source>
        <dbReference type="ARBA" id="ARBA00022692"/>
    </source>
</evidence>
<keyword evidence="4 7" id="KW-1133">Transmembrane helix</keyword>
<comment type="subcellular location">
    <subcellularLocation>
        <location evidence="1">Membrane</location>
        <topology evidence="1">Multi-pass membrane protein</topology>
    </subcellularLocation>
</comment>
<feature type="transmembrane region" description="Helical" evidence="7">
    <location>
        <begin position="312"/>
        <end position="329"/>
    </location>
</feature>
<feature type="transmembrane region" description="Helical" evidence="7">
    <location>
        <begin position="367"/>
        <end position="387"/>
    </location>
</feature>
<protein>
    <recommendedName>
        <fullName evidence="8">Major facilitator superfamily (MFS) profile domain-containing protein</fullName>
    </recommendedName>
</protein>
<dbReference type="Pfam" id="PF07690">
    <property type="entry name" value="MFS_1"/>
    <property type="match status" value="1"/>
</dbReference>
<dbReference type="FunFam" id="1.20.1250.20:FF:000065">
    <property type="entry name" value="Putative MFS pantothenate transporter"/>
    <property type="match status" value="1"/>
</dbReference>
<dbReference type="PANTHER" id="PTHR43791">
    <property type="entry name" value="PERMEASE-RELATED"/>
    <property type="match status" value="1"/>
</dbReference>
<evidence type="ECO:0000256" key="1">
    <source>
        <dbReference type="ARBA" id="ARBA00004141"/>
    </source>
</evidence>
<dbReference type="InterPro" id="IPR036259">
    <property type="entry name" value="MFS_trans_sf"/>
</dbReference>
<feature type="transmembrane region" description="Helical" evidence="7">
    <location>
        <begin position="336"/>
        <end position="355"/>
    </location>
</feature>
<reference evidence="9 10" key="2">
    <citation type="submission" date="2021-10" db="EMBL/GenBank/DDBJ databases">
        <authorList>
            <person name="Piombo E."/>
        </authorList>
    </citation>
    <scope>NUCLEOTIDE SEQUENCE [LARGE SCALE GENOMIC DNA]</scope>
</reference>
<keyword evidence="10" id="KW-1185">Reference proteome</keyword>
<evidence type="ECO:0000256" key="5">
    <source>
        <dbReference type="ARBA" id="ARBA00023136"/>
    </source>
</evidence>
<name>A0A9N9YXE6_9HYPO</name>
<evidence type="ECO:0000313" key="10">
    <source>
        <dbReference type="Proteomes" id="UP000775872"/>
    </source>
</evidence>
<reference evidence="10" key="1">
    <citation type="submission" date="2019-06" db="EMBL/GenBank/DDBJ databases">
        <authorList>
            <person name="Broberg M."/>
        </authorList>
    </citation>
    <scope>NUCLEOTIDE SEQUENCE [LARGE SCALE GENOMIC DNA]</scope>
</reference>
<feature type="transmembrane region" description="Helical" evidence="7">
    <location>
        <begin position="266"/>
        <end position="292"/>
    </location>
</feature>
<evidence type="ECO:0000256" key="7">
    <source>
        <dbReference type="SAM" id="Phobius"/>
    </source>
</evidence>
<feature type="transmembrane region" description="Helical" evidence="7">
    <location>
        <begin position="102"/>
        <end position="120"/>
    </location>
</feature>
<feature type="transmembrane region" description="Helical" evidence="7">
    <location>
        <begin position="162"/>
        <end position="184"/>
    </location>
</feature>
<dbReference type="PANTHER" id="PTHR43791:SF4">
    <property type="entry name" value="PANTOTHENATE TRANSPORTER FEN2"/>
    <property type="match status" value="1"/>
</dbReference>
<dbReference type="GO" id="GO:0098717">
    <property type="term" value="P:pantothenate import across plasma membrane"/>
    <property type="evidence" value="ECO:0007669"/>
    <property type="project" value="TreeGrafter"/>
</dbReference>
<organism evidence="9 10">
    <name type="scientific">Clonostachys solani</name>
    <dbReference type="NCBI Taxonomy" id="160281"/>
    <lineage>
        <taxon>Eukaryota</taxon>
        <taxon>Fungi</taxon>
        <taxon>Dikarya</taxon>
        <taxon>Ascomycota</taxon>
        <taxon>Pezizomycotina</taxon>
        <taxon>Sordariomycetes</taxon>
        <taxon>Hypocreomycetidae</taxon>
        <taxon>Hypocreales</taxon>
        <taxon>Bionectriaceae</taxon>
        <taxon>Clonostachys</taxon>
    </lineage>
</organism>
<feature type="transmembrane region" description="Helical" evidence="7">
    <location>
        <begin position="132"/>
        <end position="150"/>
    </location>
</feature>
<dbReference type="PROSITE" id="PS50850">
    <property type="entry name" value="MFS"/>
    <property type="match status" value="1"/>
</dbReference>
<keyword evidence="5 7" id="KW-0472">Membrane</keyword>
<keyword evidence="2" id="KW-0813">Transport</keyword>
<keyword evidence="3 7" id="KW-0812">Transmembrane</keyword>
<dbReference type="OrthoDB" id="3639251at2759"/>
<feature type="transmembrane region" description="Helical" evidence="7">
    <location>
        <begin position="32"/>
        <end position="49"/>
    </location>
</feature>
<dbReference type="Gene3D" id="1.20.1250.20">
    <property type="entry name" value="MFS general substrate transporter like domains"/>
    <property type="match status" value="1"/>
</dbReference>
<dbReference type="EMBL" id="CABFOC020000003">
    <property type="protein sequence ID" value="CAH0043667.1"/>
    <property type="molecule type" value="Genomic_DNA"/>
</dbReference>
<accession>A0A9N9YXE6</accession>
<dbReference type="SUPFAM" id="SSF103473">
    <property type="entry name" value="MFS general substrate transporter"/>
    <property type="match status" value="1"/>
</dbReference>
<feature type="transmembrane region" description="Helical" evidence="7">
    <location>
        <begin position="196"/>
        <end position="218"/>
    </location>
</feature>
<feature type="transmembrane region" description="Helical" evidence="7">
    <location>
        <begin position="75"/>
        <end position="95"/>
    </location>
</feature>
<evidence type="ECO:0000256" key="6">
    <source>
        <dbReference type="ARBA" id="ARBA00037968"/>
    </source>
</evidence>
<feature type="transmembrane region" description="Helical" evidence="7">
    <location>
        <begin position="432"/>
        <end position="452"/>
    </location>
</feature>
<sequence length="491" mass="54008">MTAKSSSIVTKVVTTLFWGDTSLEERRLLRKLDFFILTYSCMSYFFNYLDRAAFANAYVAGLKEALNLDGNQYNVLLSMASAGMLVGQVPNSIIIHKVPPRIWLPSMVIIWAGLTMAGAGCKTYGQLCAVRFLMGLAEASTYAGCIYVMGSWYKPNEIAKRTAMFTVAGQVGSMFAGVMMAAIYKSMDGRSGFAGWQWVFIIDGIITCPIAIFGYLYFPDLPENTRAPYLSEKERKFALNRLPPKREDGHSIAPWSLTKRVLGQPAFYICCGFSLLSAALQAYSVQGLMLLYLKNRKDIDGYTQEQINTMPLGIQAIGIVAEFAAAAAIDRFNLRLSTGFALLVIQLICTIVLLIPQMTVSGNLSALYIAATAYGINPLLYGWPSVITARGGDDAARSVIIASMVASGMLLYTFWGIVVYPANHAPYWRNGYIAMIVVIACLSGWIFLLRWLDDYTAKKYPADVKGASNGVEEELNYSSAEKGPVEQTRAL</sequence>
<dbReference type="InterPro" id="IPR011701">
    <property type="entry name" value="MFS"/>
</dbReference>
<proteinExistence type="inferred from homology"/>
<evidence type="ECO:0000259" key="8">
    <source>
        <dbReference type="PROSITE" id="PS50850"/>
    </source>
</evidence>
<dbReference type="GO" id="GO:0005886">
    <property type="term" value="C:plasma membrane"/>
    <property type="evidence" value="ECO:0007669"/>
    <property type="project" value="TreeGrafter"/>
</dbReference>
<comment type="caution">
    <text evidence="9">The sequence shown here is derived from an EMBL/GenBank/DDBJ whole genome shotgun (WGS) entry which is preliminary data.</text>
</comment>
<gene>
    <name evidence="9" type="ORF">CSOL1703_00009553</name>
</gene>
<dbReference type="GO" id="GO:0015233">
    <property type="term" value="F:pantothenate transmembrane transporter activity"/>
    <property type="evidence" value="ECO:0007669"/>
    <property type="project" value="TreeGrafter"/>
</dbReference>